<keyword evidence="2 4" id="KW-0863">Zinc-finger</keyword>
<organism evidence="7 8">
    <name type="scientific">Chlamydomonas reinhardtii</name>
    <name type="common">Chlamydomonas smithii</name>
    <dbReference type="NCBI Taxonomy" id="3055"/>
    <lineage>
        <taxon>Eukaryota</taxon>
        <taxon>Viridiplantae</taxon>
        <taxon>Chlorophyta</taxon>
        <taxon>core chlorophytes</taxon>
        <taxon>Chlorophyceae</taxon>
        <taxon>CS clade</taxon>
        <taxon>Chlamydomonadales</taxon>
        <taxon>Chlamydomonadaceae</taxon>
        <taxon>Chlamydomonas</taxon>
    </lineage>
</organism>
<dbReference type="PANTHER" id="PTHR47384">
    <property type="entry name" value="E3 UBIQUITIN-PROTEIN LIGASE CCNB1IP1 HOMOLOG"/>
    <property type="match status" value="1"/>
</dbReference>
<dbReference type="GO" id="GO:0008270">
    <property type="term" value="F:zinc ion binding"/>
    <property type="evidence" value="ECO:0007669"/>
    <property type="project" value="UniProtKB-KW"/>
</dbReference>
<keyword evidence="8" id="KW-1185">Reference proteome</keyword>
<dbReference type="FunCoup" id="A0A2K3DWG0">
    <property type="interactions" value="271"/>
</dbReference>
<dbReference type="Gramene" id="PNW84862">
    <property type="protein sequence ID" value="PNW84862"/>
    <property type="gene ID" value="CHLRE_03g161500v5"/>
</dbReference>
<evidence type="ECO:0000256" key="4">
    <source>
        <dbReference type="PROSITE-ProRule" id="PRU00175"/>
    </source>
</evidence>
<dbReference type="InterPro" id="IPR055328">
    <property type="entry name" value="HEI10-like"/>
</dbReference>
<dbReference type="EMBL" id="CM008964">
    <property type="protein sequence ID" value="PNW84862.1"/>
    <property type="molecule type" value="Genomic_DNA"/>
</dbReference>
<dbReference type="CDD" id="cd16449">
    <property type="entry name" value="RING-HC"/>
    <property type="match status" value="1"/>
</dbReference>
<dbReference type="InterPro" id="IPR004595">
    <property type="entry name" value="TFIIH_C1-like_dom"/>
</dbReference>
<dbReference type="InterPro" id="IPR013083">
    <property type="entry name" value="Znf_RING/FYVE/PHD"/>
</dbReference>
<accession>A0A2K3DWG0</accession>
<dbReference type="GO" id="GO:0006281">
    <property type="term" value="P:DNA repair"/>
    <property type="evidence" value="ECO:0007669"/>
    <property type="project" value="InterPro"/>
</dbReference>
<reference evidence="7 8" key="1">
    <citation type="journal article" date="2007" name="Science">
        <title>The Chlamydomonas genome reveals the evolution of key animal and plant functions.</title>
        <authorList>
            <person name="Merchant S.S."/>
            <person name="Prochnik S.E."/>
            <person name="Vallon O."/>
            <person name="Harris E.H."/>
            <person name="Karpowicz S.J."/>
            <person name="Witman G.B."/>
            <person name="Terry A."/>
            <person name="Salamov A."/>
            <person name="Fritz-Laylin L.K."/>
            <person name="Marechal-Drouard L."/>
            <person name="Marshall W.F."/>
            <person name="Qu L.H."/>
            <person name="Nelson D.R."/>
            <person name="Sanderfoot A.A."/>
            <person name="Spalding M.H."/>
            <person name="Kapitonov V.V."/>
            <person name="Ren Q."/>
            <person name="Ferris P."/>
            <person name="Lindquist E."/>
            <person name="Shapiro H."/>
            <person name="Lucas S.M."/>
            <person name="Grimwood J."/>
            <person name="Schmutz J."/>
            <person name="Cardol P."/>
            <person name="Cerutti H."/>
            <person name="Chanfreau G."/>
            <person name="Chen C.L."/>
            <person name="Cognat V."/>
            <person name="Croft M.T."/>
            <person name="Dent R."/>
            <person name="Dutcher S."/>
            <person name="Fernandez E."/>
            <person name="Fukuzawa H."/>
            <person name="Gonzalez-Ballester D."/>
            <person name="Gonzalez-Halphen D."/>
            <person name="Hallmann A."/>
            <person name="Hanikenne M."/>
            <person name="Hippler M."/>
            <person name="Inwood W."/>
            <person name="Jabbari K."/>
            <person name="Kalanon M."/>
            <person name="Kuras R."/>
            <person name="Lefebvre P.A."/>
            <person name="Lemaire S.D."/>
            <person name="Lobanov A.V."/>
            <person name="Lohr M."/>
            <person name="Manuell A."/>
            <person name="Meier I."/>
            <person name="Mets L."/>
            <person name="Mittag M."/>
            <person name="Mittelmeier T."/>
            <person name="Moroney J.V."/>
            <person name="Moseley J."/>
            <person name="Napoli C."/>
            <person name="Nedelcu A.M."/>
            <person name="Niyogi K."/>
            <person name="Novoselov S.V."/>
            <person name="Paulsen I.T."/>
            <person name="Pazour G."/>
            <person name="Purton S."/>
            <person name="Ral J.P."/>
            <person name="Riano-Pachon D.M."/>
            <person name="Riekhof W."/>
            <person name="Rymarquis L."/>
            <person name="Schroda M."/>
            <person name="Stern D."/>
            <person name="Umen J."/>
            <person name="Willows R."/>
            <person name="Wilson N."/>
            <person name="Zimmer S.L."/>
            <person name="Allmer J."/>
            <person name="Balk J."/>
            <person name="Bisova K."/>
            <person name="Chen C.J."/>
            <person name="Elias M."/>
            <person name="Gendler K."/>
            <person name="Hauser C."/>
            <person name="Lamb M.R."/>
            <person name="Ledford H."/>
            <person name="Long J.C."/>
            <person name="Minagawa J."/>
            <person name="Page M.D."/>
            <person name="Pan J."/>
            <person name="Pootakham W."/>
            <person name="Roje S."/>
            <person name="Rose A."/>
            <person name="Stahlberg E."/>
            <person name="Terauchi A.M."/>
            <person name="Yang P."/>
            <person name="Ball S."/>
            <person name="Bowler C."/>
            <person name="Dieckmann C.L."/>
            <person name="Gladyshev V.N."/>
            <person name="Green P."/>
            <person name="Jorgensen R."/>
            <person name="Mayfield S."/>
            <person name="Mueller-Roeber B."/>
            <person name="Rajamani S."/>
            <person name="Sayre R.T."/>
            <person name="Brokstein P."/>
            <person name="Dubchak I."/>
            <person name="Goodstein D."/>
            <person name="Hornick L."/>
            <person name="Huang Y.W."/>
            <person name="Jhaveri J."/>
            <person name="Luo Y."/>
            <person name="Martinez D."/>
            <person name="Ngau W.C."/>
            <person name="Otillar B."/>
            <person name="Poliakov A."/>
            <person name="Porter A."/>
            <person name="Szajkowski L."/>
            <person name="Werner G."/>
            <person name="Zhou K."/>
            <person name="Grigoriev I.V."/>
            <person name="Rokhsar D.S."/>
            <person name="Grossman A.R."/>
        </authorList>
    </citation>
    <scope>NUCLEOTIDE SEQUENCE [LARGE SCALE GENOMIC DNA]</scope>
    <source>
        <strain evidence="8">CC-503</strain>
    </source>
</reference>
<evidence type="ECO:0000256" key="1">
    <source>
        <dbReference type="ARBA" id="ARBA00022723"/>
    </source>
</evidence>
<evidence type="ECO:0000259" key="6">
    <source>
        <dbReference type="PROSITE" id="PS50089"/>
    </source>
</evidence>
<dbReference type="Pfam" id="PF14634">
    <property type="entry name" value="zf-RING_5"/>
    <property type="match status" value="1"/>
</dbReference>
<gene>
    <name evidence="7" type="ORF">CHLRE_03g161500v5</name>
</gene>
<sequence length="341" mass="35946">MLKCNACWSELEGKSVVTSCQHLYCLKCAQQIVESDSACPICESVITKSTVKVINSLQDASACQLILCGQAPDTALAAALSSVQFYISQQQLQAELRESSLTKKISKTNEACRKKLEEVHNGYMQAKRKYEDAMRINQQMSQDNQELQAKYAQKSMQARKLQEALKRLQQENENLRGGGGGKNGGGGMLGGTGHGLTRSMSPMAQQGMPQMVTTVQRTQVFANLQSPPNNANFGNALQQAVMPTSGRVQGITGGYRVQQGPGSSGGGGGFLGGSMDPNSPGGLLGTGLRRPGSGNSFGLGGGGGGGGDPGLRKLLGMPPAMQGNMSGNRNNAGMRNDMFSM</sequence>
<dbReference type="STRING" id="3055.A0A2K3DWG0"/>
<evidence type="ECO:0000256" key="5">
    <source>
        <dbReference type="SAM" id="MobiDB-lite"/>
    </source>
</evidence>
<evidence type="ECO:0000313" key="7">
    <source>
        <dbReference type="EMBL" id="PNW84862.1"/>
    </source>
</evidence>
<feature type="region of interest" description="Disordered" evidence="5">
    <location>
        <begin position="173"/>
        <end position="200"/>
    </location>
</feature>
<feature type="domain" description="RING-type" evidence="6">
    <location>
        <begin position="4"/>
        <end position="43"/>
    </location>
</feature>
<dbReference type="SUPFAM" id="SSF57850">
    <property type="entry name" value="RING/U-box"/>
    <property type="match status" value="1"/>
</dbReference>
<dbReference type="OrthoDB" id="441210at2759"/>
<evidence type="ECO:0000313" key="8">
    <source>
        <dbReference type="Proteomes" id="UP000006906"/>
    </source>
</evidence>
<dbReference type="PANTHER" id="PTHR47384:SF2">
    <property type="entry name" value="E3 UBIQUITIN-PROTEIN LIGASE CCNB1IP1 HOMOLOG"/>
    <property type="match status" value="1"/>
</dbReference>
<dbReference type="OMA" id="YAQKSMQ"/>
<feature type="compositionally biased region" description="Polar residues" evidence="5">
    <location>
        <begin position="323"/>
        <end position="333"/>
    </location>
</feature>
<dbReference type="AlphaFoldDB" id="A0A2K3DWG0"/>
<dbReference type="RefSeq" id="XP_042925834.1">
    <property type="nucleotide sequence ID" value="XM_043060705.1"/>
</dbReference>
<dbReference type="SMART" id="SM01047">
    <property type="entry name" value="C1_4"/>
    <property type="match status" value="1"/>
</dbReference>
<protein>
    <recommendedName>
        <fullName evidence="6">RING-type domain-containing protein</fullName>
    </recommendedName>
</protein>
<dbReference type="PROSITE" id="PS50089">
    <property type="entry name" value="ZF_RING_2"/>
    <property type="match status" value="1"/>
</dbReference>
<feature type="region of interest" description="Disordered" evidence="5">
    <location>
        <begin position="266"/>
        <end position="341"/>
    </location>
</feature>
<proteinExistence type="predicted"/>
<feature type="compositionally biased region" description="Gly residues" evidence="5">
    <location>
        <begin position="176"/>
        <end position="194"/>
    </location>
</feature>
<evidence type="ECO:0000256" key="3">
    <source>
        <dbReference type="ARBA" id="ARBA00022833"/>
    </source>
</evidence>
<keyword evidence="1" id="KW-0479">Metal-binding</keyword>
<dbReference type="GeneID" id="5729097"/>
<dbReference type="SMART" id="SM00184">
    <property type="entry name" value="RING"/>
    <property type="match status" value="1"/>
</dbReference>
<name>A0A2K3DWG0_CHLRE</name>
<dbReference type="KEGG" id="cre:CHLRE_03g161500v5"/>
<feature type="compositionally biased region" description="Gly residues" evidence="5">
    <location>
        <begin position="295"/>
        <end position="309"/>
    </location>
</feature>
<dbReference type="InterPro" id="IPR001841">
    <property type="entry name" value="Znf_RING"/>
</dbReference>
<keyword evidence="3" id="KW-0862">Zinc</keyword>
<dbReference type="InParanoid" id="A0A2K3DWG0"/>
<dbReference type="PROSITE" id="PS00518">
    <property type="entry name" value="ZF_RING_1"/>
    <property type="match status" value="1"/>
</dbReference>
<dbReference type="InterPro" id="IPR017907">
    <property type="entry name" value="Znf_RING_CS"/>
</dbReference>
<dbReference type="Proteomes" id="UP000006906">
    <property type="component" value="Chromosome 3"/>
</dbReference>
<evidence type="ECO:0000256" key="2">
    <source>
        <dbReference type="ARBA" id="ARBA00022771"/>
    </source>
</evidence>
<dbReference type="Gene3D" id="3.30.40.10">
    <property type="entry name" value="Zinc/RING finger domain, C3HC4 (zinc finger)"/>
    <property type="match status" value="1"/>
</dbReference>
<dbReference type="ExpressionAtlas" id="A0A2K3DWG0">
    <property type="expression patterns" value="differential"/>
</dbReference>